<dbReference type="AlphaFoldDB" id="A0A4Q0MQD2"/>
<dbReference type="SMART" id="SM00387">
    <property type="entry name" value="HATPase_c"/>
    <property type="match status" value="1"/>
</dbReference>
<evidence type="ECO:0000256" key="4">
    <source>
        <dbReference type="ARBA" id="ARBA00022553"/>
    </source>
</evidence>
<dbReference type="InterPro" id="IPR003594">
    <property type="entry name" value="HATPase_dom"/>
</dbReference>
<name>A0A4Q0MQD2_9HYPH</name>
<dbReference type="InterPro" id="IPR050428">
    <property type="entry name" value="TCS_sensor_his_kinase"/>
</dbReference>
<comment type="catalytic activity">
    <reaction evidence="1">
        <text>ATP + protein L-histidine = ADP + protein N-phospho-L-histidine.</text>
        <dbReference type="EC" id="2.7.13.3"/>
    </reaction>
</comment>
<dbReference type="CDD" id="cd00075">
    <property type="entry name" value="HATPase"/>
    <property type="match status" value="1"/>
</dbReference>
<reference evidence="15 16" key="1">
    <citation type="submission" date="2018-12" db="EMBL/GenBank/DDBJ databases">
        <title>bacterium Hansschlegelia zhihuaiae S113.</title>
        <authorList>
            <person name="He J."/>
        </authorList>
    </citation>
    <scope>NUCLEOTIDE SEQUENCE [LARGE SCALE GENOMIC DNA]</scope>
    <source>
        <strain evidence="15 16">S 113</strain>
    </source>
</reference>
<keyword evidence="4" id="KW-0597">Phosphoprotein</keyword>
<dbReference type="EMBL" id="RYFI01000001">
    <property type="protein sequence ID" value="RXF75429.1"/>
    <property type="molecule type" value="Genomic_DNA"/>
</dbReference>
<dbReference type="CDD" id="cd00082">
    <property type="entry name" value="HisKA"/>
    <property type="match status" value="1"/>
</dbReference>
<dbReference type="InterPro" id="IPR003661">
    <property type="entry name" value="HisK_dim/P_dom"/>
</dbReference>
<evidence type="ECO:0000256" key="1">
    <source>
        <dbReference type="ARBA" id="ARBA00000085"/>
    </source>
</evidence>
<comment type="subcellular location">
    <subcellularLocation>
        <location evidence="2">Membrane</location>
    </subcellularLocation>
</comment>
<dbReference type="GO" id="GO:0005886">
    <property type="term" value="C:plasma membrane"/>
    <property type="evidence" value="ECO:0007669"/>
    <property type="project" value="TreeGrafter"/>
</dbReference>
<keyword evidence="8 12" id="KW-1133">Transmembrane helix</keyword>
<evidence type="ECO:0000256" key="2">
    <source>
        <dbReference type="ARBA" id="ARBA00004370"/>
    </source>
</evidence>
<keyword evidence="5" id="KW-0808">Transferase</keyword>
<evidence type="ECO:0000259" key="14">
    <source>
        <dbReference type="PROSITE" id="PS50885"/>
    </source>
</evidence>
<evidence type="ECO:0000256" key="3">
    <source>
        <dbReference type="ARBA" id="ARBA00012438"/>
    </source>
</evidence>
<dbReference type="InterPro" id="IPR036890">
    <property type="entry name" value="HATPase_C_sf"/>
</dbReference>
<dbReference type="InterPro" id="IPR004358">
    <property type="entry name" value="Sig_transdc_His_kin-like_C"/>
</dbReference>
<evidence type="ECO:0000256" key="10">
    <source>
        <dbReference type="ARBA" id="ARBA00023136"/>
    </source>
</evidence>
<evidence type="ECO:0000256" key="5">
    <source>
        <dbReference type="ARBA" id="ARBA00022679"/>
    </source>
</evidence>
<feature type="domain" description="Histidine kinase" evidence="13">
    <location>
        <begin position="245"/>
        <end position="461"/>
    </location>
</feature>
<dbReference type="InterPro" id="IPR005467">
    <property type="entry name" value="His_kinase_dom"/>
</dbReference>
<keyword evidence="9" id="KW-0902">Two-component regulatory system</keyword>
<dbReference type="Gene3D" id="3.30.565.10">
    <property type="entry name" value="Histidine kinase-like ATPase, C-terminal domain"/>
    <property type="match status" value="1"/>
</dbReference>
<keyword evidence="10 12" id="KW-0472">Membrane</keyword>
<evidence type="ECO:0000256" key="6">
    <source>
        <dbReference type="ARBA" id="ARBA00022692"/>
    </source>
</evidence>
<evidence type="ECO:0000313" key="16">
    <source>
        <dbReference type="Proteomes" id="UP000289708"/>
    </source>
</evidence>
<dbReference type="GO" id="GO:0000155">
    <property type="term" value="F:phosphorelay sensor kinase activity"/>
    <property type="evidence" value="ECO:0007669"/>
    <property type="project" value="InterPro"/>
</dbReference>
<feature type="region of interest" description="Disordered" evidence="11">
    <location>
        <begin position="458"/>
        <end position="493"/>
    </location>
</feature>
<dbReference type="PANTHER" id="PTHR45436:SF8">
    <property type="entry name" value="HISTIDINE KINASE"/>
    <property type="match status" value="1"/>
</dbReference>
<dbReference type="OrthoDB" id="9815202at2"/>
<keyword evidence="7 15" id="KW-0418">Kinase</keyword>
<proteinExistence type="predicted"/>
<dbReference type="SMART" id="SM00304">
    <property type="entry name" value="HAMP"/>
    <property type="match status" value="1"/>
</dbReference>
<feature type="domain" description="HAMP" evidence="14">
    <location>
        <begin position="184"/>
        <end position="237"/>
    </location>
</feature>
<dbReference type="PRINTS" id="PR00344">
    <property type="entry name" value="BCTRLSENSOR"/>
</dbReference>
<dbReference type="PROSITE" id="PS50885">
    <property type="entry name" value="HAMP"/>
    <property type="match status" value="1"/>
</dbReference>
<protein>
    <recommendedName>
        <fullName evidence="3">histidine kinase</fullName>
        <ecNumber evidence="3">2.7.13.3</ecNumber>
    </recommendedName>
</protein>
<dbReference type="Proteomes" id="UP000289708">
    <property type="component" value="Unassembled WGS sequence"/>
</dbReference>
<gene>
    <name evidence="15" type="ORF">EK403_00800</name>
</gene>
<dbReference type="CDD" id="cd06225">
    <property type="entry name" value="HAMP"/>
    <property type="match status" value="1"/>
</dbReference>
<dbReference type="EC" id="2.7.13.3" evidence="3"/>
<dbReference type="Pfam" id="PF00512">
    <property type="entry name" value="HisKA"/>
    <property type="match status" value="1"/>
</dbReference>
<evidence type="ECO:0000259" key="13">
    <source>
        <dbReference type="PROSITE" id="PS50109"/>
    </source>
</evidence>
<sequence>MTALGKLLRTTAFKLALAYLAVFATLSMVVLTYVSWHANALIAGQLNATVNAEITGLAEQYRQGGIRKLVAVVDERSNRAGNGSIYLLTTFSGDTLAGNVSGLPGASLAEAGERELPYQRVGEDQTAPYPAVVRVFVLPGGYRLLVGRDTEERERLAGVIANAVQWSLALVVVLGLAGGVFVARRVLKRLDAMTETSRSIMAGDLSGRLAVTGSGDEFDRLAEAVNAMLERINELMAGLKEVSDNIAHDLKTPLTRLRNRAEAALRDARTDEDWQTSTEQIIAEADGMIRIFNALLLIARAESGGARGQLAEVDVADVVREVAELYEPLAEERGATLKVEAPVSIGVTGNRELIGQVVANLVENALNYATGEGTGNEVTVSAIAQPTAAVLTVADRGPGIPEADRARAMERFVRLAPSRSRPGSGLGLALASAVARLHGGELALSDNAPGLRAELTLPRSGAPVSGGFEPGRSYVRAQGGEPRPAPAPALPGT</sequence>
<dbReference type="SMART" id="SM00388">
    <property type="entry name" value="HisKA"/>
    <property type="match status" value="1"/>
</dbReference>
<dbReference type="InterPro" id="IPR003660">
    <property type="entry name" value="HAMP_dom"/>
</dbReference>
<dbReference type="PANTHER" id="PTHR45436">
    <property type="entry name" value="SENSOR HISTIDINE KINASE YKOH"/>
    <property type="match status" value="1"/>
</dbReference>
<dbReference type="Pfam" id="PF00672">
    <property type="entry name" value="HAMP"/>
    <property type="match status" value="1"/>
</dbReference>
<dbReference type="PROSITE" id="PS50109">
    <property type="entry name" value="HIS_KIN"/>
    <property type="match status" value="1"/>
</dbReference>
<keyword evidence="16" id="KW-1185">Reference proteome</keyword>
<feature type="compositionally biased region" description="Pro residues" evidence="11">
    <location>
        <begin position="483"/>
        <end position="493"/>
    </location>
</feature>
<dbReference type="Gene3D" id="1.10.287.130">
    <property type="match status" value="1"/>
</dbReference>
<evidence type="ECO:0000256" key="12">
    <source>
        <dbReference type="SAM" id="Phobius"/>
    </source>
</evidence>
<dbReference type="SUPFAM" id="SSF158472">
    <property type="entry name" value="HAMP domain-like"/>
    <property type="match status" value="1"/>
</dbReference>
<evidence type="ECO:0000313" key="15">
    <source>
        <dbReference type="EMBL" id="RXF75429.1"/>
    </source>
</evidence>
<keyword evidence="6 12" id="KW-0812">Transmembrane</keyword>
<accession>A0A4Q0MQD2</accession>
<dbReference type="SUPFAM" id="SSF47384">
    <property type="entry name" value="Homodimeric domain of signal transducing histidine kinase"/>
    <property type="match status" value="1"/>
</dbReference>
<feature type="transmembrane region" description="Helical" evidence="12">
    <location>
        <begin position="163"/>
        <end position="183"/>
    </location>
</feature>
<dbReference type="SUPFAM" id="SSF55874">
    <property type="entry name" value="ATPase domain of HSP90 chaperone/DNA topoisomerase II/histidine kinase"/>
    <property type="match status" value="1"/>
</dbReference>
<dbReference type="Pfam" id="PF02518">
    <property type="entry name" value="HATPase_c"/>
    <property type="match status" value="1"/>
</dbReference>
<comment type="caution">
    <text evidence="15">The sequence shown here is derived from an EMBL/GenBank/DDBJ whole genome shotgun (WGS) entry which is preliminary data.</text>
</comment>
<feature type="transmembrane region" description="Helical" evidence="12">
    <location>
        <begin position="12"/>
        <end position="36"/>
    </location>
</feature>
<organism evidence="15 16">
    <name type="scientific">Hansschlegelia zhihuaiae</name>
    <dbReference type="NCBI Taxonomy" id="405005"/>
    <lineage>
        <taxon>Bacteria</taxon>
        <taxon>Pseudomonadati</taxon>
        <taxon>Pseudomonadota</taxon>
        <taxon>Alphaproteobacteria</taxon>
        <taxon>Hyphomicrobiales</taxon>
        <taxon>Methylopilaceae</taxon>
        <taxon>Hansschlegelia</taxon>
    </lineage>
</organism>
<evidence type="ECO:0000256" key="8">
    <source>
        <dbReference type="ARBA" id="ARBA00022989"/>
    </source>
</evidence>
<dbReference type="Gene3D" id="6.10.340.10">
    <property type="match status" value="1"/>
</dbReference>
<dbReference type="RefSeq" id="WP_128775607.1">
    <property type="nucleotide sequence ID" value="NZ_RYFI01000001.1"/>
</dbReference>
<evidence type="ECO:0000256" key="11">
    <source>
        <dbReference type="SAM" id="MobiDB-lite"/>
    </source>
</evidence>
<evidence type="ECO:0000256" key="9">
    <source>
        <dbReference type="ARBA" id="ARBA00023012"/>
    </source>
</evidence>
<dbReference type="InterPro" id="IPR036097">
    <property type="entry name" value="HisK_dim/P_sf"/>
</dbReference>
<evidence type="ECO:0000256" key="7">
    <source>
        <dbReference type="ARBA" id="ARBA00022777"/>
    </source>
</evidence>